<evidence type="ECO:0000313" key="2">
    <source>
        <dbReference type="Proteomes" id="UP000024547"/>
    </source>
</evidence>
<comment type="caution">
    <text evidence="1">The sequence shown here is derived from an EMBL/GenBank/DDBJ whole genome shotgun (WGS) entry which is preliminary data.</text>
</comment>
<gene>
    <name evidence="1" type="ORF">HY36_17790</name>
</gene>
<proteinExistence type="predicted"/>
<accession>A0A059E0A2</accession>
<dbReference type="EMBL" id="AWFH01000032">
    <property type="protein sequence ID" value="KCZ60044.1"/>
    <property type="molecule type" value="Genomic_DNA"/>
</dbReference>
<dbReference type="Gene3D" id="1.10.10.1190">
    <property type="entry name" value="Antirestriction protein ArdA, domain 3"/>
    <property type="match status" value="1"/>
</dbReference>
<reference evidence="1 2" key="1">
    <citation type="journal article" date="2014" name="Antonie Van Leeuwenhoek">
        <title>Hyphomonas beringensis sp. nov. and Hyphomonas chukchiensis sp. nov., isolated from surface seawater of the Bering Sea and Chukchi Sea.</title>
        <authorList>
            <person name="Li C."/>
            <person name="Lai Q."/>
            <person name="Li G."/>
            <person name="Dong C."/>
            <person name="Wang J."/>
            <person name="Liao Y."/>
            <person name="Shao Z."/>
        </authorList>
    </citation>
    <scope>NUCLEOTIDE SEQUENCE [LARGE SCALE GENOMIC DNA]</scope>
    <source>
        <strain evidence="1 2">22II1-22F38</strain>
    </source>
</reference>
<dbReference type="Pfam" id="PF07275">
    <property type="entry name" value="ArdA"/>
    <property type="match status" value="1"/>
</dbReference>
<sequence length="122" mass="13703">QHRPVTRHHDGFEGAQLSEYANFETVSDLADFIKDHGRLGALVHRHVGDDLAQARAAFDDYAGAYASRSDFAETLHRDTGTVIPSALEHYIDWSALARDMELGGDIMVFETAFDVVHVFWTR</sequence>
<evidence type="ECO:0008006" key="3">
    <source>
        <dbReference type="Google" id="ProtNLM"/>
    </source>
</evidence>
<protein>
    <recommendedName>
        <fullName evidence="3">Antirestriction protein ArdA</fullName>
    </recommendedName>
</protein>
<name>A0A059E0A2_9PROT</name>
<keyword evidence="2" id="KW-1185">Reference proteome</keyword>
<dbReference type="AlphaFoldDB" id="A0A059E0A2"/>
<dbReference type="OrthoDB" id="944647at2"/>
<dbReference type="RefSeq" id="WP_035552802.1">
    <property type="nucleotide sequence ID" value="NZ_AWFH01000032.1"/>
</dbReference>
<dbReference type="eggNOG" id="COG4734">
    <property type="taxonomic scope" value="Bacteria"/>
</dbReference>
<dbReference type="InterPro" id="IPR009899">
    <property type="entry name" value="ArdA"/>
</dbReference>
<feature type="non-terminal residue" evidence="1">
    <location>
        <position position="1"/>
    </location>
</feature>
<evidence type="ECO:0000313" key="1">
    <source>
        <dbReference type="EMBL" id="KCZ60044.1"/>
    </source>
</evidence>
<organism evidence="1 2">
    <name type="scientific">Hyphomonas atlantica</name>
    <dbReference type="NCBI Taxonomy" id="1280948"/>
    <lineage>
        <taxon>Bacteria</taxon>
        <taxon>Pseudomonadati</taxon>
        <taxon>Pseudomonadota</taxon>
        <taxon>Alphaproteobacteria</taxon>
        <taxon>Hyphomonadales</taxon>
        <taxon>Hyphomonadaceae</taxon>
        <taxon>Hyphomonas</taxon>
    </lineage>
</organism>
<dbReference type="Proteomes" id="UP000024547">
    <property type="component" value="Unassembled WGS sequence"/>
</dbReference>
<dbReference type="InterPro" id="IPR041893">
    <property type="entry name" value="ArdA_dom3"/>
</dbReference>